<organism evidence="3 4">
    <name type="scientific">Rubritalea halochordaticola</name>
    <dbReference type="NCBI Taxonomy" id="714537"/>
    <lineage>
        <taxon>Bacteria</taxon>
        <taxon>Pseudomonadati</taxon>
        <taxon>Verrucomicrobiota</taxon>
        <taxon>Verrucomicrobiia</taxon>
        <taxon>Verrucomicrobiales</taxon>
        <taxon>Rubritaleaceae</taxon>
        <taxon>Rubritalea</taxon>
    </lineage>
</organism>
<comment type="caution">
    <text evidence="3">The sequence shown here is derived from an EMBL/GenBank/DDBJ whole genome shotgun (WGS) entry which is preliminary data.</text>
</comment>
<feature type="region of interest" description="Disordered" evidence="1">
    <location>
        <begin position="159"/>
        <end position="241"/>
    </location>
</feature>
<feature type="compositionally biased region" description="Low complexity" evidence="1">
    <location>
        <begin position="204"/>
        <end position="231"/>
    </location>
</feature>
<evidence type="ECO:0000256" key="2">
    <source>
        <dbReference type="SAM" id="Phobius"/>
    </source>
</evidence>
<keyword evidence="2" id="KW-0812">Transmembrane</keyword>
<accession>A0ABP9V225</accession>
<reference evidence="3 4" key="1">
    <citation type="submission" date="2024-02" db="EMBL/GenBank/DDBJ databases">
        <title>Rubritalea halochordaticola NBRC 107102.</title>
        <authorList>
            <person name="Ichikawa N."/>
            <person name="Katano-Makiyama Y."/>
            <person name="Hidaka K."/>
        </authorList>
    </citation>
    <scope>NUCLEOTIDE SEQUENCE [LARGE SCALE GENOMIC DNA]</scope>
    <source>
        <strain evidence="3 4">NBRC 107102</strain>
    </source>
</reference>
<evidence type="ECO:0000313" key="3">
    <source>
        <dbReference type="EMBL" id="GAA5496045.1"/>
    </source>
</evidence>
<dbReference type="EMBL" id="BAABRL010000006">
    <property type="protein sequence ID" value="GAA5496045.1"/>
    <property type="molecule type" value="Genomic_DNA"/>
</dbReference>
<keyword evidence="4" id="KW-1185">Reference proteome</keyword>
<protein>
    <submittedName>
        <fullName evidence="3">Uncharacterized protein</fullName>
    </submittedName>
</protein>
<evidence type="ECO:0000313" key="4">
    <source>
        <dbReference type="Proteomes" id="UP001424741"/>
    </source>
</evidence>
<proteinExistence type="predicted"/>
<dbReference type="Proteomes" id="UP001424741">
    <property type="component" value="Unassembled WGS sequence"/>
</dbReference>
<feature type="transmembrane region" description="Helical" evidence="2">
    <location>
        <begin position="128"/>
        <end position="148"/>
    </location>
</feature>
<gene>
    <name evidence="3" type="ORF">Rhal01_02226</name>
</gene>
<evidence type="ECO:0000256" key="1">
    <source>
        <dbReference type="SAM" id="MobiDB-lite"/>
    </source>
</evidence>
<keyword evidence="2" id="KW-0472">Membrane</keyword>
<name>A0ABP9V225_9BACT</name>
<keyword evidence="2" id="KW-1133">Transmembrane helix</keyword>
<sequence>MQHVVTPLSNGYKVIAWKYGDDLYSPKGNKIGSFEQEDLVIQGDVVSSMDGDALFNLEDEEVATLLVPSSMVRVSSYHDVKSLRQPVLRSSRGESRTDARSFLREIGEGKVSHDGADETDGEHPRKGVFYFLRIALGVLVVLVFVDYLRFRVSGYESVHEEKVAPAGQSKGEAPVKPEAQSTTSKPAPKLEKEVKPEAAEKAKVAVPKPVTATSVSSGSKKSAPAPKAAAIPSPPKQTFIDRPLQRINDIGHVDVYESSINTQSMTVYQSGMAIDADGSPRAYGPAGTQPLDYLEDAGHPGNWWGVVTNALGEPVVQRQGDPYPGYYVSTTALQNFKYGVESPYRYVNSEKVAFLVVPPREAEKMNGIGLADLAVVWNRRNDTHQFCIVADIGPRKQLGEGSVYLADKLGINSNAKTGGQSGDVVYFIFPKSGDGKYMDQAMIDADVTKMLKPLGGVANLKKIWQSQTSGAGGL</sequence>
<feature type="compositionally biased region" description="Basic and acidic residues" evidence="1">
    <location>
        <begin position="188"/>
        <end position="203"/>
    </location>
</feature>